<gene>
    <name evidence="2" type="ORF">B0H16DRAFT_1477635</name>
</gene>
<dbReference type="EMBL" id="JARKIB010000314">
    <property type="protein sequence ID" value="KAJ7715112.1"/>
    <property type="molecule type" value="Genomic_DNA"/>
</dbReference>
<keyword evidence="3" id="KW-1185">Reference proteome</keyword>
<feature type="region of interest" description="Disordered" evidence="1">
    <location>
        <begin position="134"/>
        <end position="180"/>
    </location>
</feature>
<sequence length="499" mass="55770">MADELSATSRGGHTRWDVNSVKLGEQRELVPRQVFGHVTDRNDCGYTVLVSRQHILHIPAMALKLESILRLVPNHSSVTVNDILPEHGAGERSSSSAEIIDRDGLSVDSANARHSHSNQTNSEALEQQTKAARGGEYLQHRDAEDSTARPSRKRTLTARPTYSAHTRATRETGKEEPESIAGGFEAVGTVVLEEKCRSLTQHSFYVIGLFWTPLRPFDEVRVSSFQRAMSIEQEEQANDILKRFWIRVGELCSSGRDPVVCDIADDHPSCLTCRTKKLGCDRRARFLFEHTKDEFFSNFEDFKSAIASVPSQDVKLANRTNTKNRRTAFKALGGGGHGGKLCASPYVRSTDGVLVSSSASSSASSSSSSDSTPTASPLSLSLCLSCLRDFEKGKKVSKKKRANHHPAERGANRPWQTLLSAEDVQGAHFWQHEVTHVQMPDLRTELLRRMDSTRREILSLRCKIEDRLASVQEPEPHIEQLLDYTHYYESALTERSRYL</sequence>
<feature type="region of interest" description="Disordered" evidence="1">
    <location>
        <begin position="358"/>
        <end position="378"/>
    </location>
</feature>
<feature type="compositionally biased region" description="Basic and acidic residues" evidence="1">
    <location>
        <begin position="138"/>
        <end position="147"/>
    </location>
</feature>
<organism evidence="2 3">
    <name type="scientific">Mycena metata</name>
    <dbReference type="NCBI Taxonomy" id="1033252"/>
    <lineage>
        <taxon>Eukaryota</taxon>
        <taxon>Fungi</taxon>
        <taxon>Dikarya</taxon>
        <taxon>Basidiomycota</taxon>
        <taxon>Agaricomycotina</taxon>
        <taxon>Agaricomycetes</taxon>
        <taxon>Agaricomycetidae</taxon>
        <taxon>Agaricales</taxon>
        <taxon>Marasmiineae</taxon>
        <taxon>Mycenaceae</taxon>
        <taxon>Mycena</taxon>
    </lineage>
</organism>
<proteinExistence type="predicted"/>
<reference evidence="2" key="1">
    <citation type="submission" date="2023-03" db="EMBL/GenBank/DDBJ databases">
        <title>Massive genome expansion in bonnet fungi (Mycena s.s.) driven by repeated elements and novel gene families across ecological guilds.</title>
        <authorList>
            <consortium name="Lawrence Berkeley National Laboratory"/>
            <person name="Harder C.B."/>
            <person name="Miyauchi S."/>
            <person name="Viragh M."/>
            <person name="Kuo A."/>
            <person name="Thoen E."/>
            <person name="Andreopoulos B."/>
            <person name="Lu D."/>
            <person name="Skrede I."/>
            <person name="Drula E."/>
            <person name="Henrissat B."/>
            <person name="Morin E."/>
            <person name="Kohler A."/>
            <person name="Barry K."/>
            <person name="LaButti K."/>
            <person name="Morin E."/>
            <person name="Salamov A."/>
            <person name="Lipzen A."/>
            <person name="Mereny Z."/>
            <person name="Hegedus B."/>
            <person name="Baldrian P."/>
            <person name="Stursova M."/>
            <person name="Weitz H."/>
            <person name="Taylor A."/>
            <person name="Grigoriev I.V."/>
            <person name="Nagy L.G."/>
            <person name="Martin F."/>
            <person name="Kauserud H."/>
        </authorList>
    </citation>
    <scope>NUCLEOTIDE SEQUENCE</scope>
    <source>
        <strain evidence="2">CBHHK182m</strain>
    </source>
</reference>
<evidence type="ECO:0000313" key="3">
    <source>
        <dbReference type="Proteomes" id="UP001215598"/>
    </source>
</evidence>
<evidence type="ECO:0000313" key="2">
    <source>
        <dbReference type="EMBL" id="KAJ7715112.1"/>
    </source>
</evidence>
<feature type="compositionally biased region" description="Basic and acidic residues" evidence="1">
    <location>
        <begin position="168"/>
        <end position="177"/>
    </location>
</feature>
<dbReference type="Proteomes" id="UP001215598">
    <property type="component" value="Unassembled WGS sequence"/>
</dbReference>
<comment type="caution">
    <text evidence="2">The sequence shown here is derived from an EMBL/GenBank/DDBJ whole genome shotgun (WGS) entry which is preliminary data.</text>
</comment>
<protein>
    <submittedName>
        <fullName evidence="2">Uncharacterized protein</fullName>
    </submittedName>
</protein>
<dbReference type="AlphaFoldDB" id="A0AAD7H8K8"/>
<name>A0AAD7H8K8_9AGAR</name>
<accession>A0AAD7H8K8</accession>
<evidence type="ECO:0000256" key="1">
    <source>
        <dbReference type="SAM" id="MobiDB-lite"/>
    </source>
</evidence>